<protein>
    <submittedName>
        <fullName evidence="3">TIL domain containing protein</fullName>
    </submittedName>
</protein>
<dbReference type="SUPFAM" id="SSF57567">
    <property type="entry name" value="Serine protease inhibitors"/>
    <property type="match status" value="1"/>
</dbReference>
<dbReference type="Pfam" id="PF01826">
    <property type="entry name" value="TIL"/>
    <property type="match status" value="1"/>
</dbReference>
<dbReference type="CDD" id="cd19941">
    <property type="entry name" value="TIL"/>
    <property type="match status" value="1"/>
</dbReference>
<sequence length="107" mass="11157">MRLVAFAFLVTTVAHDAKALTLPESTGRRAAGPSGCAPGEVYTCVSGDCGEKTCADAAESNKICARTCITGCYCGPGLFRRSSDGRCVTKEQCLNTVVPMAADSVMR</sequence>
<name>A0A131YIW8_RHIAP</name>
<feature type="signal peptide" evidence="1">
    <location>
        <begin position="1"/>
        <end position="19"/>
    </location>
</feature>
<evidence type="ECO:0000256" key="1">
    <source>
        <dbReference type="SAM" id="SignalP"/>
    </source>
</evidence>
<evidence type="ECO:0000259" key="2">
    <source>
        <dbReference type="Pfam" id="PF01826"/>
    </source>
</evidence>
<feature type="domain" description="TIL" evidence="2">
    <location>
        <begin position="36"/>
        <end position="93"/>
    </location>
</feature>
<accession>A0A131YIW8</accession>
<dbReference type="InterPro" id="IPR036084">
    <property type="entry name" value="Ser_inhib-like_sf"/>
</dbReference>
<dbReference type="Gene3D" id="2.10.25.10">
    <property type="entry name" value="Laminin"/>
    <property type="match status" value="1"/>
</dbReference>
<proteinExistence type="predicted"/>
<evidence type="ECO:0000313" key="3">
    <source>
        <dbReference type="EMBL" id="JAP77871.1"/>
    </source>
</evidence>
<organism evidence="3">
    <name type="scientific">Rhipicephalus appendiculatus</name>
    <name type="common">Brown ear tick</name>
    <dbReference type="NCBI Taxonomy" id="34631"/>
    <lineage>
        <taxon>Eukaryota</taxon>
        <taxon>Metazoa</taxon>
        <taxon>Ecdysozoa</taxon>
        <taxon>Arthropoda</taxon>
        <taxon>Chelicerata</taxon>
        <taxon>Arachnida</taxon>
        <taxon>Acari</taxon>
        <taxon>Parasitiformes</taxon>
        <taxon>Ixodida</taxon>
        <taxon>Ixodoidea</taxon>
        <taxon>Ixodidae</taxon>
        <taxon>Rhipicephalinae</taxon>
        <taxon>Rhipicephalus</taxon>
        <taxon>Rhipicephalus</taxon>
    </lineage>
</organism>
<feature type="chain" id="PRO_5007285332" evidence="1">
    <location>
        <begin position="20"/>
        <end position="107"/>
    </location>
</feature>
<dbReference type="EMBL" id="GEDV01010686">
    <property type="protein sequence ID" value="JAP77871.1"/>
    <property type="molecule type" value="Transcribed_RNA"/>
</dbReference>
<dbReference type="InterPro" id="IPR002919">
    <property type="entry name" value="TIL_dom"/>
</dbReference>
<keyword evidence="1" id="KW-0732">Signal</keyword>
<dbReference type="AlphaFoldDB" id="A0A131YIW8"/>
<reference evidence="3" key="1">
    <citation type="journal article" date="2016" name="Ticks Tick Borne Dis.">
        <title>De novo assembly and annotation of the salivary gland transcriptome of Rhipicephalus appendiculatus male and female ticks during blood feeding.</title>
        <authorList>
            <person name="de Castro M.H."/>
            <person name="de Klerk D."/>
            <person name="Pienaar R."/>
            <person name="Latif A.A."/>
            <person name="Rees D.J."/>
            <person name="Mans B.J."/>
        </authorList>
    </citation>
    <scope>NUCLEOTIDE SEQUENCE</scope>
    <source>
        <tissue evidence="3">Salivary glands</tissue>
    </source>
</reference>